<feature type="coiled-coil region" evidence="1">
    <location>
        <begin position="179"/>
        <end position="206"/>
    </location>
</feature>
<feature type="region of interest" description="Disordered" evidence="2">
    <location>
        <begin position="589"/>
        <end position="636"/>
    </location>
</feature>
<feature type="compositionally biased region" description="Low complexity" evidence="2">
    <location>
        <begin position="153"/>
        <end position="165"/>
    </location>
</feature>
<feature type="region of interest" description="Disordered" evidence="2">
    <location>
        <begin position="348"/>
        <end position="434"/>
    </location>
</feature>
<feature type="coiled-coil region" evidence="1">
    <location>
        <begin position="287"/>
        <end position="314"/>
    </location>
</feature>
<feature type="compositionally biased region" description="Polar residues" evidence="2">
    <location>
        <begin position="478"/>
        <end position="492"/>
    </location>
</feature>
<feature type="region of interest" description="Disordered" evidence="2">
    <location>
        <begin position="1"/>
        <end position="50"/>
    </location>
</feature>
<accession>A0ABP0VS87</accession>
<feature type="compositionally biased region" description="Basic residues" evidence="2">
    <location>
        <begin position="625"/>
        <end position="636"/>
    </location>
</feature>
<dbReference type="EMBL" id="OZ020105">
    <property type="protein sequence ID" value="CAK9257349.1"/>
    <property type="molecule type" value="Genomic_DNA"/>
</dbReference>
<protein>
    <submittedName>
        <fullName evidence="3">Uncharacterized protein</fullName>
    </submittedName>
</protein>
<feature type="compositionally biased region" description="Polar residues" evidence="2">
    <location>
        <begin position="589"/>
        <end position="610"/>
    </location>
</feature>
<gene>
    <name evidence="3" type="ORF">CSSPJE1EN1_LOCUS2827</name>
</gene>
<keyword evidence="4" id="KW-1185">Reference proteome</keyword>
<keyword evidence="1" id="KW-0175">Coiled coil</keyword>
<feature type="region of interest" description="Disordered" evidence="2">
    <location>
        <begin position="478"/>
        <end position="506"/>
    </location>
</feature>
<feature type="compositionally biased region" description="Low complexity" evidence="2">
    <location>
        <begin position="422"/>
        <end position="433"/>
    </location>
</feature>
<feature type="region of interest" description="Disordered" evidence="2">
    <location>
        <begin position="148"/>
        <end position="175"/>
    </location>
</feature>
<evidence type="ECO:0000256" key="2">
    <source>
        <dbReference type="SAM" id="MobiDB-lite"/>
    </source>
</evidence>
<evidence type="ECO:0000313" key="3">
    <source>
        <dbReference type="EMBL" id="CAK9257349.1"/>
    </source>
</evidence>
<feature type="coiled-coil region" evidence="1">
    <location>
        <begin position="54"/>
        <end position="125"/>
    </location>
</feature>
<proteinExistence type="predicted"/>
<reference evidence="3" key="1">
    <citation type="submission" date="2024-02" db="EMBL/GenBank/DDBJ databases">
        <authorList>
            <consortium name="ELIXIR-Norway"/>
            <consortium name="Elixir Norway"/>
        </authorList>
    </citation>
    <scope>NUCLEOTIDE SEQUENCE</scope>
</reference>
<name>A0ABP0VS87_9BRYO</name>
<dbReference type="Proteomes" id="UP001497444">
    <property type="component" value="Chromosome 10"/>
</dbReference>
<sequence length="636" mass="69191">MEADQKNNDDDDNHQVNLVSQEILLETDPKETAAGGTLSSSREEQSETQQHNLLTALESKIEQLHSVMQNEELEGTIHQVVDKLRQESEAESEAEKSHTDLHRAVDELKAKLVEKSKQVKSYELALKATTQQLEELALISETRLKNAAEHQAGSRSSASAAPAAAADEETTTTNKCQSCQLRKAELSELEDARRQLEITNEILVQRLNARDKLMADLEGAIKQFEDQLLLSPQQQQQEALGGALNTLLPEEEEVKCKTCGLSPLELNVLSDARRQLTETNDVLLQRLNGRNQRISELESTVKQFECELQEAQACLQETSLLIAARDKRIQRLEMELLCSAAAAASVTPHDVQQPPCTGAAASQEQSKGGAVSQGANPKQKAGSNPPPSSCAAGQGQQDQQKTPNNSSSVCPGGAMMRKAMQSSSSSSSPPMMSDTMRHAYEHAKEALQHTVDTSLEGGGGGSSHRPIQGAFARMGVCTTRSAQQQEDSTALKSSSPSSSHVVQGASRNQELCCQPMIPSHTEFYTHADPATTYRLNRNADHHSSSIISDHPQDVSIPYSTVVELSRQQQQTTVDSISWISDFPQPFQSSSMHATVASRSTSPGGDSSPSQELPPLADVAGSIYHHYPHHTPSKLQY</sequence>
<feature type="compositionally biased region" description="Polar residues" evidence="2">
    <location>
        <begin position="394"/>
        <end position="409"/>
    </location>
</feature>
<evidence type="ECO:0000313" key="4">
    <source>
        <dbReference type="Proteomes" id="UP001497444"/>
    </source>
</evidence>
<evidence type="ECO:0000256" key="1">
    <source>
        <dbReference type="SAM" id="Coils"/>
    </source>
</evidence>
<organism evidence="3 4">
    <name type="scientific">Sphagnum jensenii</name>
    <dbReference type="NCBI Taxonomy" id="128206"/>
    <lineage>
        <taxon>Eukaryota</taxon>
        <taxon>Viridiplantae</taxon>
        <taxon>Streptophyta</taxon>
        <taxon>Embryophyta</taxon>
        <taxon>Bryophyta</taxon>
        <taxon>Sphagnophytina</taxon>
        <taxon>Sphagnopsida</taxon>
        <taxon>Sphagnales</taxon>
        <taxon>Sphagnaceae</taxon>
        <taxon>Sphagnum</taxon>
    </lineage>
</organism>